<dbReference type="InterPro" id="IPR020894">
    <property type="entry name" value="Cadherin_CS"/>
</dbReference>
<evidence type="ECO:0000256" key="4">
    <source>
        <dbReference type="ARBA" id="ARBA00022692"/>
    </source>
</evidence>
<reference evidence="17" key="1">
    <citation type="submission" date="2025-08" db="UniProtKB">
        <authorList>
            <consortium name="RefSeq"/>
        </authorList>
    </citation>
    <scope>IDENTIFICATION</scope>
</reference>
<feature type="compositionally biased region" description="Basic residues" evidence="13">
    <location>
        <begin position="950"/>
        <end position="959"/>
    </location>
</feature>
<dbReference type="FunFam" id="2.60.40.60:FF:000129">
    <property type="entry name" value="protocadherin alpha-C2 isoform X1"/>
    <property type="match status" value="1"/>
</dbReference>
<proteinExistence type="predicted"/>
<dbReference type="PANTHER" id="PTHR24028">
    <property type="entry name" value="CADHERIN-87A"/>
    <property type="match status" value="1"/>
</dbReference>
<organism evidence="16 17">
    <name type="scientific">Clupea harengus</name>
    <name type="common">Atlantic herring</name>
    <dbReference type="NCBI Taxonomy" id="7950"/>
    <lineage>
        <taxon>Eukaryota</taxon>
        <taxon>Metazoa</taxon>
        <taxon>Chordata</taxon>
        <taxon>Craniata</taxon>
        <taxon>Vertebrata</taxon>
        <taxon>Euteleostomi</taxon>
        <taxon>Actinopterygii</taxon>
        <taxon>Neopterygii</taxon>
        <taxon>Teleostei</taxon>
        <taxon>Clupei</taxon>
        <taxon>Clupeiformes</taxon>
        <taxon>Clupeoidei</taxon>
        <taxon>Clupeidae</taxon>
        <taxon>Clupea</taxon>
    </lineage>
</organism>
<dbReference type="PRINTS" id="PR00205">
    <property type="entry name" value="CADHERIN"/>
</dbReference>
<evidence type="ECO:0000256" key="6">
    <source>
        <dbReference type="ARBA" id="ARBA00022737"/>
    </source>
</evidence>
<dbReference type="Pfam" id="PF15974">
    <property type="entry name" value="Cadherin_tail"/>
    <property type="match status" value="1"/>
</dbReference>
<dbReference type="GO" id="GO:0007156">
    <property type="term" value="P:homophilic cell adhesion via plasma membrane adhesion molecules"/>
    <property type="evidence" value="ECO:0007669"/>
    <property type="project" value="InterPro"/>
</dbReference>
<keyword evidence="11" id="KW-0325">Glycoprotein</keyword>
<dbReference type="FunFam" id="2.60.40.60:FF:000006">
    <property type="entry name" value="Protocadherin alpha 2"/>
    <property type="match status" value="1"/>
</dbReference>
<keyword evidence="6" id="KW-0677">Repeat</keyword>
<dbReference type="Pfam" id="PF08266">
    <property type="entry name" value="Cadherin_2"/>
    <property type="match status" value="1"/>
</dbReference>
<comment type="function">
    <text evidence="1">Potential calcium-dependent cell-adhesion protein. May be involved in the establishment and maintenance of specific neuronal connections in the brain.</text>
</comment>
<dbReference type="FunFam" id="2.60.40.60:FF:000004">
    <property type="entry name" value="Protocadherin 1 gamma 2"/>
    <property type="match status" value="1"/>
</dbReference>
<evidence type="ECO:0000256" key="13">
    <source>
        <dbReference type="SAM" id="MobiDB-lite"/>
    </source>
</evidence>
<feature type="compositionally biased region" description="Basic and acidic residues" evidence="13">
    <location>
        <begin position="933"/>
        <end position="949"/>
    </location>
</feature>
<evidence type="ECO:0000256" key="1">
    <source>
        <dbReference type="ARBA" id="ARBA00003436"/>
    </source>
</evidence>
<evidence type="ECO:0000256" key="3">
    <source>
        <dbReference type="ARBA" id="ARBA00022475"/>
    </source>
</evidence>
<evidence type="ECO:0000256" key="2">
    <source>
        <dbReference type="ARBA" id="ARBA00004251"/>
    </source>
</evidence>
<feature type="domain" description="Cadherin" evidence="15">
    <location>
        <begin position="477"/>
        <end position="586"/>
    </location>
</feature>
<evidence type="ECO:0000256" key="9">
    <source>
        <dbReference type="ARBA" id="ARBA00022989"/>
    </source>
</evidence>
<dbReference type="FunFam" id="2.60.40.60:FF:000007">
    <property type="entry name" value="Protocadherin alpha 2"/>
    <property type="match status" value="1"/>
</dbReference>
<feature type="compositionally biased region" description="Basic and acidic residues" evidence="13">
    <location>
        <begin position="960"/>
        <end position="971"/>
    </location>
</feature>
<dbReference type="InterPro" id="IPR031904">
    <property type="entry name" value="Cadherin_CBD"/>
</dbReference>
<dbReference type="InterPro" id="IPR002126">
    <property type="entry name" value="Cadherin-like_dom"/>
</dbReference>
<dbReference type="Pfam" id="PF00028">
    <property type="entry name" value="Cadherin"/>
    <property type="match status" value="5"/>
</dbReference>
<keyword evidence="3" id="KW-1003">Cell membrane</keyword>
<dbReference type="InterPro" id="IPR032455">
    <property type="entry name" value="Cadherin_C"/>
</dbReference>
<keyword evidence="16" id="KW-1185">Reference proteome</keyword>
<dbReference type="Pfam" id="PF16492">
    <property type="entry name" value="Cadherin_C_2"/>
    <property type="match status" value="1"/>
</dbReference>
<evidence type="ECO:0000259" key="15">
    <source>
        <dbReference type="PROSITE" id="PS50268"/>
    </source>
</evidence>
<evidence type="ECO:0000313" key="16">
    <source>
        <dbReference type="Proteomes" id="UP000515152"/>
    </source>
</evidence>
<dbReference type="PROSITE" id="PS00232">
    <property type="entry name" value="CADHERIN_1"/>
    <property type="match status" value="3"/>
</dbReference>
<evidence type="ECO:0000256" key="14">
    <source>
        <dbReference type="SAM" id="Phobius"/>
    </source>
</evidence>
<keyword evidence="5" id="KW-0732">Signal</keyword>
<dbReference type="SUPFAM" id="SSF49313">
    <property type="entry name" value="Cadherin-like"/>
    <property type="match status" value="6"/>
</dbReference>
<keyword evidence="8" id="KW-0130">Cell adhesion</keyword>
<evidence type="ECO:0000256" key="8">
    <source>
        <dbReference type="ARBA" id="ARBA00022889"/>
    </source>
</evidence>
<dbReference type="GO" id="GO:0009653">
    <property type="term" value="P:anatomical structure morphogenesis"/>
    <property type="evidence" value="ECO:0007669"/>
    <property type="project" value="UniProtKB-ARBA"/>
</dbReference>
<evidence type="ECO:0000256" key="5">
    <source>
        <dbReference type="ARBA" id="ARBA00022729"/>
    </source>
</evidence>
<accession>A0A6P8FWY4</accession>
<dbReference type="InterPro" id="IPR050174">
    <property type="entry name" value="Protocadherin/Cadherin-CA"/>
</dbReference>
<feature type="domain" description="Cadherin" evidence="15">
    <location>
        <begin position="155"/>
        <end position="263"/>
    </location>
</feature>
<dbReference type="Proteomes" id="UP000515152">
    <property type="component" value="Chromosome 8"/>
</dbReference>
<keyword evidence="9 14" id="KW-1133">Transmembrane helix</keyword>
<name>A0A6P8FWY4_CLUHA</name>
<dbReference type="SMART" id="SM00112">
    <property type="entry name" value="CA"/>
    <property type="match status" value="6"/>
</dbReference>
<dbReference type="PROSITE" id="PS50268">
    <property type="entry name" value="CADHERIN_2"/>
    <property type="match status" value="6"/>
</dbReference>
<dbReference type="FunFam" id="2.60.40.60:FF:000001">
    <property type="entry name" value="Protocadherin alpha 2"/>
    <property type="match status" value="1"/>
</dbReference>
<dbReference type="GO" id="GO:0005509">
    <property type="term" value="F:calcium ion binding"/>
    <property type="evidence" value="ECO:0007669"/>
    <property type="project" value="UniProtKB-UniRule"/>
</dbReference>
<keyword evidence="4 14" id="KW-0812">Transmembrane</keyword>
<dbReference type="PANTHER" id="PTHR24028:SF32">
    <property type="entry name" value="CADHERIN-RELATED NEURONAL RECEPTOR VARIABLE 10-RELATED"/>
    <property type="match status" value="1"/>
</dbReference>
<evidence type="ECO:0000256" key="12">
    <source>
        <dbReference type="PROSITE-ProRule" id="PRU00043"/>
    </source>
</evidence>
<dbReference type="GeneID" id="122128479"/>
<evidence type="ECO:0000256" key="7">
    <source>
        <dbReference type="ARBA" id="ARBA00022837"/>
    </source>
</evidence>
<feature type="domain" description="Cadherin" evidence="15">
    <location>
        <begin position="48"/>
        <end position="154"/>
    </location>
</feature>
<protein>
    <submittedName>
        <fullName evidence="17">Protocadherin alpha-3-like isoform X2</fullName>
    </submittedName>
</protein>
<feature type="region of interest" description="Disordered" evidence="13">
    <location>
        <begin position="926"/>
        <end position="971"/>
    </location>
</feature>
<dbReference type="AlphaFoldDB" id="A0A6P8FWY4"/>
<sequence length="971" mass="105787">MRNNKLDLRFRKYLVLKIGLEQRTAMRITMVSAYGQTLILFLCLWDMSSGQIAYSVSEEVNKGTVVGNIANDLNIDIQELETRVFQIVSGSNKKYLQINGKTGELFVNERIDREDICGTSMKCSLKMEAVAQNPHSLYRIQINILDVNDNAPTFPVSSLTLNITEFANPGERYNIPIAEDPDTGSNSIKGYSLSPNEYFSLDTQGEGRQGLSAELVLQKALDREKQSDINLVLTAIDGGKPPKSGSLDIKIDVLDVNDNNPVFSKTLYKVKVPENVASGTKMLSVTAIDADTGVNSEIVYSFTGHGNSKIYGLFSINPDTGEILVNGELNFEENPAIELRVQAKDKANHPRTTQCKVLVEVIDVNDNAPEITVTPLLQTVKEDTKPGTAVALITVSDRDGGKNGEIQSIIKGQVPFKLETNYENYYSLVVDGPLDREKYSHYNVTIVATDGGTPPLSSTNDFTVYLSDVNDNAPRFPEPLITVYIKENRPVGSLITTVTAYDPDLNENAKMSYSLVDSKSSDIPLSSFISLNSISGEISSLQSFNYEEMKTFIFRVQATDSGVPALSSNVTVHVLILDENDNSPVILPPYSDQGSVNSENIPYSAEAGYFVAKIRAVDADSGYNALLSYHISEPKGTNLFRIGTSSGEIRTKRRMSDNDLKTHPLIIVVSDDGEPSLSATVSIDVVVSEGVTDMQKPLSQVPLKDDTFSDLNLYLLIAITSVSAIFLVSLITLIAVKCNRTDGLFSTCSAPMITTHPDGSWSYSKTTQQYDVCFSSDTLKSDVVVFPSPFPPADAELISINGGDTFSRTQTLPSTQKSKGPNADWRYSASLRAGMASSVQMEEASVIQGAQGMLVQNWPTVSSAADGDGGDVSPPVGAGIDSNSWHFRYGSGPGYMPPQALTQALRPGEIPPEAFIIPGSPAIISIRQDQGTGDDKGDFITFGKKEESKKKKKKKKEKKDKKDKGKDDGEE</sequence>
<dbReference type="FunFam" id="2.60.40.60:FF:000002">
    <property type="entry name" value="Protocadherin alpha 2"/>
    <property type="match status" value="1"/>
</dbReference>
<feature type="domain" description="Cadherin" evidence="15">
    <location>
        <begin position="601"/>
        <end position="699"/>
    </location>
</feature>
<dbReference type="InterPro" id="IPR015919">
    <property type="entry name" value="Cadherin-like_sf"/>
</dbReference>
<gene>
    <name evidence="17" type="primary">LOC122128479</name>
</gene>
<evidence type="ECO:0000256" key="11">
    <source>
        <dbReference type="ARBA" id="ARBA00023180"/>
    </source>
</evidence>
<dbReference type="Gene3D" id="2.60.40.60">
    <property type="entry name" value="Cadherins"/>
    <property type="match status" value="6"/>
</dbReference>
<keyword evidence="7 12" id="KW-0106">Calcium</keyword>
<dbReference type="InterPro" id="IPR013164">
    <property type="entry name" value="Cadherin_N"/>
</dbReference>
<evidence type="ECO:0000313" key="17">
    <source>
        <dbReference type="RefSeq" id="XP_031427712.1"/>
    </source>
</evidence>
<feature type="domain" description="Cadherin" evidence="15">
    <location>
        <begin position="264"/>
        <end position="371"/>
    </location>
</feature>
<evidence type="ECO:0000256" key="10">
    <source>
        <dbReference type="ARBA" id="ARBA00023136"/>
    </source>
</evidence>
<keyword evidence="10 14" id="KW-0472">Membrane</keyword>
<dbReference type="CDD" id="cd11304">
    <property type="entry name" value="Cadherin_repeat"/>
    <property type="match status" value="6"/>
</dbReference>
<feature type="domain" description="Cadherin" evidence="15">
    <location>
        <begin position="372"/>
        <end position="476"/>
    </location>
</feature>
<dbReference type="GO" id="GO:0005886">
    <property type="term" value="C:plasma membrane"/>
    <property type="evidence" value="ECO:0007669"/>
    <property type="project" value="UniProtKB-SubCell"/>
</dbReference>
<comment type="subcellular location">
    <subcellularLocation>
        <location evidence="2">Cell membrane</location>
        <topology evidence="2">Single-pass type I membrane protein</topology>
    </subcellularLocation>
</comment>
<feature type="transmembrane region" description="Helical" evidence="14">
    <location>
        <begin position="713"/>
        <end position="736"/>
    </location>
</feature>
<dbReference type="RefSeq" id="XP_031427712.1">
    <property type="nucleotide sequence ID" value="XM_031571852.2"/>
</dbReference>